<dbReference type="Proteomes" id="UP001419268">
    <property type="component" value="Unassembled WGS sequence"/>
</dbReference>
<comment type="caution">
    <text evidence="1">The sequence shown here is derived from an EMBL/GenBank/DDBJ whole genome shotgun (WGS) entry which is preliminary data.</text>
</comment>
<dbReference type="AlphaFoldDB" id="A0AAP0KAP7"/>
<accession>A0AAP0KAP7</accession>
<proteinExistence type="predicted"/>
<reference evidence="1 2" key="1">
    <citation type="submission" date="2024-01" db="EMBL/GenBank/DDBJ databases">
        <title>Genome assemblies of Stephania.</title>
        <authorList>
            <person name="Yang L."/>
        </authorList>
    </citation>
    <scope>NUCLEOTIDE SEQUENCE [LARGE SCALE GENOMIC DNA]</scope>
    <source>
        <strain evidence="1">JXDWG</strain>
        <tissue evidence="1">Leaf</tissue>
    </source>
</reference>
<name>A0AAP0KAP7_9MAGN</name>
<organism evidence="1 2">
    <name type="scientific">Stephania cephalantha</name>
    <dbReference type="NCBI Taxonomy" id="152367"/>
    <lineage>
        <taxon>Eukaryota</taxon>
        <taxon>Viridiplantae</taxon>
        <taxon>Streptophyta</taxon>
        <taxon>Embryophyta</taxon>
        <taxon>Tracheophyta</taxon>
        <taxon>Spermatophyta</taxon>
        <taxon>Magnoliopsida</taxon>
        <taxon>Ranunculales</taxon>
        <taxon>Menispermaceae</taxon>
        <taxon>Menispermoideae</taxon>
        <taxon>Cissampelideae</taxon>
        <taxon>Stephania</taxon>
    </lineage>
</organism>
<evidence type="ECO:0000313" key="2">
    <source>
        <dbReference type="Proteomes" id="UP001419268"/>
    </source>
</evidence>
<protein>
    <submittedName>
        <fullName evidence="1">Uncharacterized protein</fullName>
    </submittedName>
</protein>
<sequence length="73" mass="8403">MICKQLIDEGEMRNSLDKKSGRELSVPLMYSISKSNILNIACQRAKICLETKFLTSFKRISFADLQSTRIKNF</sequence>
<evidence type="ECO:0000313" key="1">
    <source>
        <dbReference type="EMBL" id="KAK9149136.1"/>
    </source>
</evidence>
<keyword evidence="2" id="KW-1185">Reference proteome</keyword>
<dbReference type="EMBL" id="JBBNAG010000003">
    <property type="protein sequence ID" value="KAK9149136.1"/>
    <property type="molecule type" value="Genomic_DNA"/>
</dbReference>
<gene>
    <name evidence="1" type="ORF">Scep_007893</name>
</gene>